<sequence>MIKSLPNKLFTLLFFLLVSKGLAQTSRENYIALDRALGDQSFFSGHLTGFLLYDLDSQRVLFEKNSQIRFIPASTTKLWTLFAASLILQDSTQTLRYVSSGDTLKIWGSGDPSWKYKEFKQPDFQKFLSPYKIIQFSDANQVSPAFGYGWQWDDYYYDYSAERSSLPIYGNLVEVKKVGNRPEVFPKRFQSSISITDRTIRELERKFHSNGFEYNPNNFSGGERFIPLITSPQLTVELATEITGKKWIYKPEKLPAENQIWRGAALAPLLQEMMLESDNFIAEQMLFMVSDRLFQTLDTERAIEYMVKTYLGDLPDSPKWVDGSGLSRHNLFTPRSMVALMEKLYRVLPESQLYSLLPTGGQTGTLKNSFQAAQPYIFAKTGTMSNNYSLVGLIKTKSGKTYCFAFMNSNYPYSASVVRKEVEKVMILVRDIF</sequence>
<dbReference type="PANTHER" id="PTHR30023">
    <property type="entry name" value="D-ALANYL-D-ALANINE CARBOXYPEPTIDASE"/>
    <property type="match status" value="1"/>
</dbReference>
<keyword evidence="4" id="KW-1185">Reference proteome</keyword>
<evidence type="ECO:0000313" key="3">
    <source>
        <dbReference type="EMBL" id="TDQ18860.1"/>
    </source>
</evidence>
<evidence type="ECO:0000313" key="4">
    <source>
        <dbReference type="Proteomes" id="UP000294535"/>
    </source>
</evidence>
<evidence type="ECO:0000256" key="2">
    <source>
        <dbReference type="ARBA" id="ARBA00022801"/>
    </source>
</evidence>
<dbReference type="AlphaFoldDB" id="A0A4R6T785"/>
<reference evidence="3 4" key="1">
    <citation type="submission" date="2019-03" db="EMBL/GenBank/DDBJ databases">
        <title>Genomic Encyclopedia of Type Strains, Phase III (KMG-III): the genomes of soil and plant-associated and newly described type strains.</title>
        <authorList>
            <person name="Whitman W."/>
        </authorList>
    </citation>
    <scope>NUCLEOTIDE SEQUENCE [LARGE SCALE GENOMIC DNA]</scope>
    <source>
        <strain evidence="3 4">CECT 8446</strain>
    </source>
</reference>
<dbReference type="RefSeq" id="WP_133552648.1">
    <property type="nucleotide sequence ID" value="NZ_SNYF01000005.1"/>
</dbReference>
<keyword evidence="3" id="KW-0645">Protease</keyword>
<accession>A0A4R6T785</accession>
<keyword evidence="3" id="KW-0121">Carboxypeptidase</keyword>
<name>A0A4R6T785_9BACT</name>
<dbReference type="InterPro" id="IPR012338">
    <property type="entry name" value="Beta-lactam/transpept-like"/>
</dbReference>
<keyword evidence="2" id="KW-0378">Hydrolase</keyword>
<dbReference type="SUPFAM" id="SSF56601">
    <property type="entry name" value="beta-lactamase/transpeptidase-like"/>
    <property type="match status" value="1"/>
</dbReference>
<proteinExistence type="inferred from homology"/>
<dbReference type="GO" id="GO:0006508">
    <property type="term" value="P:proteolysis"/>
    <property type="evidence" value="ECO:0007669"/>
    <property type="project" value="InterPro"/>
</dbReference>
<dbReference type="GO" id="GO:0004185">
    <property type="term" value="F:serine-type carboxypeptidase activity"/>
    <property type="evidence" value="ECO:0007669"/>
    <property type="project" value="InterPro"/>
</dbReference>
<dbReference type="Proteomes" id="UP000294535">
    <property type="component" value="Unassembled WGS sequence"/>
</dbReference>
<organism evidence="3 4">
    <name type="scientific">Algoriphagus boseongensis</name>
    <dbReference type="NCBI Taxonomy" id="1442587"/>
    <lineage>
        <taxon>Bacteria</taxon>
        <taxon>Pseudomonadati</taxon>
        <taxon>Bacteroidota</taxon>
        <taxon>Cytophagia</taxon>
        <taxon>Cytophagales</taxon>
        <taxon>Cyclobacteriaceae</taxon>
        <taxon>Algoriphagus</taxon>
    </lineage>
</organism>
<dbReference type="Pfam" id="PF02113">
    <property type="entry name" value="Peptidase_S13"/>
    <property type="match status" value="2"/>
</dbReference>
<dbReference type="EMBL" id="SNYF01000005">
    <property type="protein sequence ID" value="TDQ18860.1"/>
    <property type="molecule type" value="Genomic_DNA"/>
</dbReference>
<dbReference type="OrthoDB" id="9802627at2"/>
<dbReference type="PRINTS" id="PR00922">
    <property type="entry name" value="DADACBPTASE3"/>
</dbReference>
<dbReference type="InterPro" id="IPR000667">
    <property type="entry name" value="Peptidase_S13"/>
</dbReference>
<comment type="similarity">
    <text evidence="1">Belongs to the peptidase S13 family.</text>
</comment>
<dbReference type="Gene3D" id="3.40.710.10">
    <property type="entry name" value="DD-peptidase/beta-lactamase superfamily"/>
    <property type="match status" value="2"/>
</dbReference>
<evidence type="ECO:0000256" key="1">
    <source>
        <dbReference type="ARBA" id="ARBA00006096"/>
    </source>
</evidence>
<gene>
    <name evidence="3" type="ORF">DFQ04_0670</name>
</gene>
<protein>
    <submittedName>
        <fullName evidence="3">D-alanyl-D-alanine carboxypeptidase/D-alanyl-D-alanine-endopeptidase (Penicillin-binding protein 4)</fullName>
    </submittedName>
</protein>
<dbReference type="GO" id="GO:0000270">
    <property type="term" value="P:peptidoglycan metabolic process"/>
    <property type="evidence" value="ECO:0007669"/>
    <property type="project" value="TreeGrafter"/>
</dbReference>
<comment type="caution">
    <text evidence="3">The sequence shown here is derived from an EMBL/GenBank/DDBJ whole genome shotgun (WGS) entry which is preliminary data.</text>
</comment>
<dbReference type="PANTHER" id="PTHR30023:SF0">
    <property type="entry name" value="PENICILLIN-SENSITIVE CARBOXYPEPTIDASE A"/>
    <property type="match status" value="1"/>
</dbReference>